<gene>
    <name evidence="2" type="ORF">METESE_33810</name>
</gene>
<dbReference type="EMBL" id="AP027081">
    <property type="protein sequence ID" value="BDU78423.1"/>
    <property type="molecule type" value="Genomic_DNA"/>
</dbReference>
<dbReference type="RefSeq" id="WP_243329082.1">
    <property type="nucleotide sequence ID" value="NZ_AP027081.1"/>
</dbReference>
<reference evidence="2" key="1">
    <citation type="journal article" date="2023" name="Int. J. Syst. Evol. Microbiol.">
        <title>Mesoterricola silvestris gen. nov., sp. nov., Mesoterricola sediminis sp. nov., Geothrix oryzae sp. nov., Geothrix edaphica sp. nov., Geothrix rubra sp. nov., and Geothrix limicola sp. nov., six novel members of Acidobacteriota isolated from soils.</title>
        <authorList>
            <person name="Itoh H."/>
            <person name="Sugisawa Y."/>
            <person name="Mise K."/>
            <person name="Xu Z."/>
            <person name="Kuniyasu M."/>
            <person name="Ushijima N."/>
            <person name="Kawano K."/>
            <person name="Kobayashi E."/>
            <person name="Shiratori Y."/>
            <person name="Masuda Y."/>
            <person name="Senoo K."/>
        </authorList>
    </citation>
    <scope>NUCLEOTIDE SEQUENCE</scope>
    <source>
        <strain evidence="2">W786</strain>
    </source>
</reference>
<evidence type="ECO:0000313" key="3">
    <source>
        <dbReference type="Proteomes" id="UP001228113"/>
    </source>
</evidence>
<accession>A0AA48HHQ0</accession>
<proteinExistence type="predicted"/>
<feature type="chain" id="PRO_5041323805" evidence="1">
    <location>
        <begin position="21"/>
        <end position="355"/>
    </location>
</feature>
<organism evidence="2 3">
    <name type="scientific">Mesoterricola sediminis</name>
    <dbReference type="NCBI Taxonomy" id="2927980"/>
    <lineage>
        <taxon>Bacteria</taxon>
        <taxon>Pseudomonadati</taxon>
        <taxon>Acidobacteriota</taxon>
        <taxon>Holophagae</taxon>
        <taxon>Holophagales</taxon>
        <taxon>Holophagaceae</taxon>
        <taxon>Mesoterricola</taxon>
    </lineage>
</organism>
<evidence type="ECO:0000256" key="1">
    <source>
        <dbReference type="SAM" id="SignalP"/>
    </source>
</evidence>
<dbReference type="Proteomes" id="UP001228113">
    <property type="component" value="Chromosome"/>
</dbReference>
<sequence length="355" mass="39225">MRTPALMTLALVPAALVAQAPALPDYMTILKDETPKVDELLKAYKPLEALKHAEGLLPATLPAFDKADARTAMKTSISFSGLTRLYLLAAKAAGQAGEWEKVLDFCTKADACARVNHESTKAALSPVIATWTDAVAKAKVFVDQNGERIKALKPATRTAEEETFYKEFVKKDEIYRTTKSASEKSEVAKWLQTNLQKFRDLEAKSQKAAQEQDDVNALKMYNGNLENGPKVIKQLQEAIDATKTEADLIPTKIETMKKTLKDESDEITKGVAEAKVKGKEDKRLKYFENVMKTRANYESRKETSDKLNFLFRLRHNVAGTPLEPKADEIIGRVIKGEDPLGAAPKGAKGKAKKAK</sequence>
<feature type="signal peptide" evidence="1">
    <location>
        <begin position="1"/>
        <end position="20"/>
    </location>
</feature>
<dbReference type="AlphaFoldDB" id="A0AA48HHQ0"/>
<keyword evidence="1" id="KW-0732">Signal</keyword>
<name>A0AA48HHQ0_9BACT</name>
<dbReference type="KEGG" id="msea:METESE_33810"/>
<keyword evidence="3" id="KW-1185">Reference proteome</keyword>
<evidence type="ECO:0000313" key="2">
    <source>
        <dbReference type="EMBL" id="BDU78423.1"/>
    </source>
</evidence>
<protein>
    <submittedName>
        <fullName evidence="2">Uncharacterized protein</fullName>
    </submittedName>
</protein>